<evidence type="ECO:0000256" key="6">
    <source>
        <dbReference type="ARBA" id="ARBA00022989"/>
    </source>
</evidence>
<dbReference type="PANTHER" id="PTHR43394">
    <property type="entry name" value="ATP-DEPENDENT PERMEASE MDL1, MITOCHONDRIAL"/>
    <property type="match status" value="1"/>
</dbReference>
<evidence type="ECO:0000313" key="12">
    <source>
        <dbReference type="Proteomes" id="UP000288028"/>
    </source>
</evidence>
<sequence>MTQTTNKSSTKRFLEFIKPEKNQFYLLALCSVISNILVTSMPFIMGVAIDDLLKAIKDANGTILTGSFIQEIIIFPVVILIIIAVVSAFFSYVQERMMASLSEDVTLRLRKEITQKFKRLPMSFFDSHQVGDILSRTTNDINRIAEMLLTGINQLFSSIVNIIFGLLMLLYIDLKLTGIVVILIVFSSVVTTWVASKNKKLADRNQHELGILNNQAEEYFSGNLEIKTFNQQKQTATQIDQTNKKHQKAFEQSQFFDFAIYPAIRFLNQLAFIVSAIIGAGLVIQGSLTIGLIQAYLQYVNQISEPITNFSYVINTIQSAMASFDRVLYILDQPEERLEPKKPLRINDSQGEIQFKGVKFGYTPDNLLMNDVSFTAKSHKMIAIVGPTGAGKTTLVNLLMRFYEINGGAITYDGQDITQLTRQDLRSKFGMVLQNTWLFEGTVADNIAYGNKQATREEIIQAAQIAQCDHFIRTLPDGYDTIISSENGSLSQGQQQLLTIARVVLANPPVVILDEATSSVDTRTEAEIQTAMESVTKGRTSFVIAHRLSTIEKADLILVMDAGDIVEQGNHQELLNKKGLYRTLYQSQFKDS</sequence>
<dbReference type="SMART" id="SM00382">
    <property type="entry name" value="AAA"/>
    <property type="match status" value="1"/>
</dbReference>
<dbReference type="PANTHER" id="PTHR43394:SF1">
    <property type="entry name" value="ATP-BINDING CASSETTE SUB-FAMILY B MEMBER 10, MITOCHONDRIAL"/>
    <property type="match status" value="1"/>
</dbReference>
<evidence type="ECO:0000256" key="7">
    <source>
        <dbReference type="ARBA" id="ARBA00023136"/>
    </source>
</evidence>
<keyword evidence="2" id="KW-0813">Transport</keyword>
<dbReference type="Gene3D" id="1.20.1560.10">
    <property type="entry name" value="ABC transporter type 1, transmembrane domain"/>
    <property type="match status" value="1"/>
</dbReference>
<dbReference type="InterPro" id="IPR003593">
    <property type="entry name" value="AAA+_ATPase"/>
</dbReference>
<dbReference type="InterPro" id="IPR011527">
    <property type="entry name" value="ABC1_TM_dom"/>
</dbReference>
<reference evidence="11 12" key="1">
    <citation type="submission" date="2017-05" db="EMBL/GenBank/DDBJ databases">
        <title>Vagococcus spp. assemblies.</title>
        <authorList>
            <person name="Gulvik C.A."/>
        </authorList>
    </citation>
    <scope>NUCLEOTIDE SEQUENCE [LARGE SCALE GENOMIC DNA]</scope>
    <source>
        <strain evidence="11 12">SS1714</strain>
    </source>
</reference>
<evidence type="ECO:0000256" key="8">
    <source>
        <dbReference type="SAM" id="Phobius"/>
    </source>
</evidence>
<feature type="transmembrane region" description="Helical" evidence="8">
    <location>
        <begin position="152"/>
        <end position="172"/>
    </location>
</feature>
<dbReference type="RefSeq" id="WP_126796533.1">
    <property type="nucleotide sequence ID" value="NZ_CP060720.1"/>
</dbReference>
<dbReference type="PROSITE" id="PS00211">
    <property type="entry name" value="ABC_TRANSPORTER_1"/>
    <property type="match status" value="1"/>
</dbReference>
<dbReference type="InterPro" id="IPR017871">
    <property type="entry name" value="ABC_transporter-like_CS"/>
</dbReference>
<feature type="transmembrane region" description="Helical" evidence="8">
    <location>
        <begin position="178"/>
        <end position="196"/>
    </location>
</feature>
<comment type="caution">
    <text evidence="11">The sequence shown here is derived from an EMBL/GenBank/DDBJ whole genome shotgun (WGS) entry which is preliminary data.</text>
</comment>
<evidence type="ECO:0000259" key="10">
    <source>
        <dbReference type="PROSITE" id="PS50929"/>
    </source>
</evidence>
<dbReference type="Proteomes" id="UP000288028">
    <property type="component" value="Unassembled WGS sequence"/>
</dbReference>
<dbReference type="Pfam" id="PF00664">
    <property type="entry name" value="ABC_membrane"/>
    <property type="match status" value="1"/>
</dbReference>
<dbReference type="AlphaFoldDB" id="A0A430ANE7"/>
<feature type="domain" description="ABC transporter" evidence="9">
    <location>
        <begin position="353"/>
        <end position="587"/>
    </location>
</feature>
<evidence type="ECO:0000256" key="3">
    <source>
        <dbReference type="ARBA" id="ARBA00022692"/>
    </source>
</evidence>
<evidence type="ECO:0000256" key="5">
    <source>
        <dbReference type="ARBA" id="ARBA00022840"/>
    </source>
</evidence>
<dbReference type="GO" id="GO:0016887">
    <property type="term" value="F:ATP hydrolysis activity"/>
    <property type="evidence" value="ECO:0007669"/>
    <property type="project" value="InterPro"/>
</dbReference>
<feature type="transmembrane region" description="Helical" evidence="8">
    <location>
        <begin position="68"/>
        <end position="93"/>
    </location>
</feature>
<feature type="domain" description="ABC transmembrane type-1" evidence="10">
    <location>
        <begin position="26"/>
        <end position="319"/>
    </location>
</feature>
<keyword evidence="5" id="KW-0067">ATP-binding</keyword>
<feature type="transmembrane region" description="Helical" evidence="8">
    <location>
        <begin position="270"/>
        <end position="297"/>
    </location>
</feature>
<keyword evidence="3 8" id="KW-0812">Transmembrane</keyword>
<dbReference type="PROSITE" id="PS50893">
    <property type="entry name" value="ABC_TRANSPORTER_2"/>
    <property type="match status" value="1"/>
</dbReference>
<keyword evidence="4" id="KW-0547">Nucleotide-binding</keyword>
<dbReference type="InterPro" id="IPR027417">
    <property type="entry name" value="P-loop_NTPase"/>
</dbReference>
<accession>A0A430ANE7</accession>
<dbReference type="GO" id="GO:0005524">
    <property type="term" value="F:ATP binding"/>
    <property type="evidence" value="ECO:0007669"/>
    <property type="project" value="UniProtKB-KW"/>
</dbReference>
<dbReference type="CDD" id="cd03254">
    <property type="entry name" value="ABCC_Glucan_exporter_like"/>
    <property type="match status" value="1"/>
</dbReference>
<keyword evidence="12" id="KW-1185">Reference proteome</keyword>
<evidence type="ECO:0000256" key="2">
    <source>
        <dbReference type="ARBA" id="ARBA00022448"/>
    </source>
</evidence>
<dbReference type="InterPro" id="IPR039421">
    <property type="entry name" value="Type_1_exporter"/>
</dbReference>
<dbReference type="GO" id="GO:0015421">
    <property type="term" value="F:ABC-type oligopeptide transporter activity"/>
    <property type="evidence" value="ECO:0007669"/>
    <property type="project" value="TreeGrafter"/>
</dbReference>
<dbReference type="Pfam" id="PF00005">
    <property type="entry name" value="ABC_tran"/>
    <property type="match status" value="1"/>
</dbReference>
<comment type="subcellular location">
    <subcellularLocation>
        <location evidence="1">Cell membrane</location>
        <topology evidence="1">Multi-pass membrane protein</topology>
    </subcellularLocation>
</comment>
<dbReference type="SUPFAM" id="SSF90123">
    <property type="entry name" value="ABC transporter transmembrane region"/>
    <property type="match status" value="1"/>
</dbReference>
<dbReference type="GO" id="GO:0005886">
    <property type="term" value="C:plasma membrane"/>
    <property type="evidence" value="ECO:0007669"/>
    <property type="project" value="UniProtKB-SubCell"/>
</dbReference>
<dbReference type="OrthoDB" id="9770415at2"/>
<evidence type="ECO:0000256" key="4">
    <source>
        <dbReference type="ARBA" id="ARBA00022741"/>
    </source>
</evidence>
<keyword evidence="6 8" id="KW-1133">Transmembrane helix</keyword>
<dbReference type="InterPro" id="IPR036640">
    <property type="entry name" value="ABC1_TM_sf"/>
</dbReference>
<dbReference type="EMBL" id="NGKB01000023">
    <property type="protein sequence ID" value="RSU09609.1"/>
    <property type="molecule type" value="Genomic_DNA"/>
</dbReference>
<dbReference type="GeneID" id="95581588"/>
<gene>
    <name evidence="11" type="ORF">CBF28_14760</name>
</gene>
<evidence type="ECO:0000313" key="11">
    <source>
        <dbReference type="EMBL" id="RSU09609.1"/>
    </source>
</evidence>
<proteinExistence type="predicted"/>
<dbReference type="SUPFAM" id="SSF52540">
    <property type="entry name" value="P-loop containing nucleoside triphosphate hydrolases"/>
    <property type="match status" value="1"/>
</dbReference>
<protein>
    <submittedName>
        <fullName evidence="11">ABC transporter</fullName>
    </submittedName>
</protein>
<evidence type="ECO:0000259" key="9">
    <source>
        <dbReference type="PROSITE" id="PS50893"/>
    </source>
</evidence>
<dbReference type="FunFam" id="3.40.50.300:FF:000287">
    <property type="entry name" value="Multidrug ABC transporter ATP-binding protein"/>
    <property type="match status" value="1"/>
</dbReference>
<dbReference type="InterPro" id="IPR003439">
    <property type="entry name" value="ABC_transporter-like_ATP-bd"/>
</dbReference>
<keyword evidence="7 8" id="KW-0472">Membrane</keyword>
<dbReference type="PROSITE" id="PS50929">
    <property type="entry name" value="ABC_TM1F"/>
    <property type="match status" value="1"/>
</dbReference>
<dbReference type="CDD" id="cd18547">
    <property type="entry name" value="ABC_6TM_Tm288_like"/>
    <property type="match status" value="1"/>
</dbReference>
<dbReference type="Gene3D" id="3.40.50.300">
    <property type="entry name" value="P-loop containing nucleotide triphosphate hydrolases"/>
    <property type="match status" value="1"/>
</dbReference>
<name>A0A430ANE7_9ENTE</name>
<organism evidence="11 12">
    <name type="scientific">Vagococcus carniphilus</name>
    <dbReference type="NCBI Taxonomy" id="218144"/>
    <lineage>
        <taxon>Bacteria</taxon>
        <taxon>Bacillati</taxon>
        <taxon>Bacillota</taxon>
        <taxon>Bacilli</taxon>
        <taxon>Lactobacillales</taxon>
        <taxon>Enterococcaceae</taxon>
        <taxon>Vagococcus</taxon>
    </lineage>
</organism>
<evidence type="ECO:0000256" key="1">
    <source>
        <dbReference type="ARBA" id="ARBA00004651"/>
    </source>
</evidence>
<feature type="transmembrane region" description="Helical" evidence="8">
    <location>
        <begin position="24"/>
        <end position="48"/>
    </location>
</feature>